<sequence>MTLEGHFEEISEATANKPDDLGGSCPGQPCMEKIGKDWGSNIRSQPDRRCQGEKGGSCPATHDHLSLQLPAPITATTTTCPTPTTSVATSDYLPPAISNTTAAPSTSDGDSVLTCPHCDRTFTSHIGLVGHLRINRTETGETVLGSPTCTRRTRFNCSHCPRTFTHHMGLLGHMGLHENLR</sequence>
<organism evidence="6">
    <name type="scientific">Schistocephalus solidus</name>
    <name type="common">Tapeworm</name>
    <dbReference type="NCBI Taxonomy" id="70667"/>
    <lineage>
        <taxon>Eukaryota</taxon>
        <taxon>Metazoa</taxon>
        <taxon>Spiralia</taxon>
        <taxon>Lophotrochozoa</taxon>
        <taxon>Platyhelminthes</taxon>
        <taxon>Cestoda</taxon>
        <taxon>Eucestoda</taxon>
        <taxon>Diphyllobothriidea</taxon>
        <taxon>Diphyllobothriidae</taxon>
        <taxon>Schistocephalus</taxon>
    </lineage>
</organism>
<keyword evidence="1" id="KW-0862">Zinc</keyword>
<keyword evidence="1" id="KW-0479">Metal-binding</keyword>
<evidence type="ECO:0000313" key="4">
    <source>
        <dbReference type="EMBL" id="VDL93841.1"/>
    </source>
</evidence>
<dbReference type="SUPFAM" id="SSF57667">
    <property type="entry name" value="beta-beta-alpha zinc fingers"/>
    <property type="match status" value="1"/>
</dbReference>
<reference evidence="4 5" key="2">
    <citation type="submission" date="2018-11" db="EMBL/GenBank/DDBJ databases">
        <authorList>
            <consortium name="Pathogen Informatics"/>
        </authorList>
    </citation>
    <scope>NUCLEOTIDE SEQUENCE [LARGE SCALE GENOMIC DNA]</scope>
    <source>
        <strain evidence="4 5">NST_G2</strain>
    </source>
</reference>
<dbReference type="WBParaSite" id="SSLN_0000773401-mRNA-1">
    <property type="protein sequence ID" value="SSLN_0000773401-mRNA-1"/>
    <property type="gene ID" value="SSLN_0000773401"/>
</dbReference>
<dbReference type="Gene3D" id="3.30.160.60">
    <property type="entry name" value="Classic Zinc Finger"/>
    <property type="match status" value="1"/>
</dbReference>
<dbReference type="EMBL" id="UYSU01034148">
    <property type="protein sequence ID" value="VDL93841.1"/>
    <property type="molecule type" value="Genomic_DNA"/>
</dbReference>
<dbReference type="InterPro" id="IPR036236">
    <property type="entry name" value="Znf_C2H2_sf"/>
</dbReference>
<reference evidence="6" key="1">
    <citation type="submission" date="2016-06" db="UniProtKB">
        <authorList>
            <consortium name="WormBaseParasite"/>
        </authorList>
    </citation>
    <scope>IDENTIFICATION</scope>
</reference>
<keyword evidence="1" id="KW-0863">Zinc-finger</keyword>
<feature type="domain" description="C2H2-type" evidence="3">
    <location>
        <begin position="155"/>
        <end position="181"/>
    </location>
</feature>
<evidence type="ECO:0000313" key="6">
    <source>
        <dbReference type="WBParaSite" id="SSLN_0000773401-mRNA-1"/>
    </source>
</evidence>
<dbReference type="GO" id="GO:0008270">
    <property type="term" value="F:zinc ion binding"/>
    <property type="evidence" value="ECO:0007669"/>
    <property type="project" value="UniProtKB-KW"/>
</dbReference>
<protein>
    <submittedName>
        <fullName evidence="6">C2H2-type domain-containing protein</fullName>
    </submittedName>
</protein>
<dbReference type="PROSITE" id="PS50157">
    <property type="entry name" value="ZINC_FINGER_C2H2_2"/>
    <property type="match status" value="2"/>
</dbReference>
<feature type="region of interest" description="Disordered" evidence="2">
    <location>
        <begin position="34"/>
        <end position="57"/>
    </location>
</feature>
<keyword evidence="5" id="KW-1185">Reference proteome</keyword>
<dbReference type="PROSITE" id="PS00028">
    <property type="entry name" value="ZINC_FINGER_C2H2_1"/>
    <property type="match status" value="1"/>
</dbReference>
<evidence type="ECO:0000256" key="2">
    <source>
        <dbReference type="SAM" id="MobiDB-lite"/>
    </source>
</evidence>
<gene>
    <name evidence="4" type="ORF">SSLN_LOCUS7456</name>
</gene>
<proteinExistence type="predicted"/>
<feature type="domain" description="C2H2-type" evidence="3">
    <location>
        <begin position="113"/>
        <end position="143"/>
    </location>
</feature>
<dbReference type="Proteomes" id="UP000275846">
    <property type="component" value="Unassembled WGS sequence"/>
</dbReference>
<name>A0A183STA8_SCHSO</name>
<dbReference type="SMART" id="SM00355">
    <property type="entry name" value="ZnF_C2H2"/>
    <property type="match status" value="2"/>
</dbReference>
<evidence type="ECO:0000256" key="1">
    <source>
        <dbReference type="PROSITE-ProRule" id="PRU00042"/>
    </source>
</evidence>
<accession>A0A183STA8</accession>
<dbReference type="Pfam" id="PF00096">
    <property type="entry name" value="zf-C2H2"/>
    <property type="match status" value="1"/>
</dbReference>
<evidence type="ECO:0000313" key="5">
    <source>
        <dbReference type="Proteomes" id="UP000275846"/>
    </source>
</evidence>
<dbReference type="AlphaFoldDB" id="A0A183STA8"/>
<dbReference type="InterPro" id="IPR013087">
    <property type="entry name" value="Znf_C2H2_type"/>
</dbReference>
<evidence type="ECO:0000259" key="3">
    <source>
        <dbReference type="PROSITE" id="PS50157"/>
    </source>
</evidence>